<dbReference type="Pfam" id="PF00395">
    <property type="entry name" value="SLH"/>
    <property type="match status" value="3"/>
</dbReference>
<feature type="signal peptide" evidence="6">
    <location>
        <begin position="1"/>
        <end position="26"/>
    </location>
</feature>
<dbReference type="Gene3D" id="2.60.40.4270">
    <property type="entry name" value="Listeria-Bacteroides repeat domain"/>
    <property type="match status" value="2"/>
</dbReference>
<keyword evidence="2" id="KW-0433">Leucine-rich repeat</keyword>
<feature type="chain" id="PRO_5046435662" evidence="6">
    <location>
        <begin position="27"/>
        <end position="1101"/>
    </location>
</feature>
<dbReference type="InterPro" id="IPR042229">
    <property type="entry name" value="Listeria/Bacterioides_rpt_sf"/>
</dbReference>
<evidence type="ECO:0000256" key="5">
    <source>
        <dbReference type="SAM" id="MobiDB-lite"/>
    </source>
</evidence>
<dbReference type="RefSeq" id="WP_349138822.1">
    <property type="nucleotide sequence ID" value="NZ_JBBMFT010000001.1"/>
</dbReference>
<dbReference type="InterPro" id="IPR052574">
    <property type="entry name" value="CDIRP"/>
</dbReference>
<dbReference type="InterPro" id="IPR032675">
    <property type="entry name" value="LRR_dom_sf"/>
</dbReference>
<evidence type="ECO:0000256" key="6">
    <source>
        <dbReference type="SAM" id="SignalP"/>
    </source>
</evidence>
<feature type="coiled-coil region" evidence="4">
    <location>
        <begin position="578"/>
        <end position="636"/>
    </location>
</feature>
<dbReference type="Gene3D" id="3.80.10.10">
    <property type="entry name" value="Ribonuclease Inhibitor"/>
    <property type="match status" value="1"/>
</dbReference>
<comment type="subcellular location">
    <subcellularLocation>
        <location evidence="1">Cell envelope</location>
    </subcellularLocation>
</comment>
<feature type="domain" description="SLH" evidence="7">
    <location>
        <begin position="975"/>
        <end position="1038"/>
    </location>
</feature>
<name>A0ABV1EKM1_9FIRM</name>
<dbReference type="InterPro" id="IPR001611">
    <property type="entry name" value="Leu-rich_rpt"/>
</dbReference>
<evidence type="ECO:0000256" key="3">
    <source>
        <dbReference type="ARBA" id="ARBA00022737"/>
    </source>
</evidence>
<protein>
    <submittedName>
        <fullName evidence="8">S-layer homology domain-containing protein</fullName>
    </submittedName>
</protein>
<feature type="region of interest" description="Disordered" evidence="5">
    <location>
        <begin position="737"/>
        <end position="834"/>
    </location>
</feature>
<evidence type="ECO:0000259" key="7">
    <source>
        <dbReference type="PROSITE" id="PS51272"/>
    </source>
</evidence>
<evidence type="ECO:0000256" key="2">
    <source>
        <dbReference type="ARBA" id="ARBA00022614"/>
    </source>
</evidence>
<keyword evidence="3" id="KW-0677">Repeat</keyword>
<evidence type="ECO:0000313" key="9">
    <source>
        <dbReference type="Proteomes" id="UP001440599"/>
    </source>
</evidence>
<accession>A0ABV1EKM1</accession>
<dbReference type="PANTHER" id="PTHR47566">
    <property type="match status" value="1"/>
</dbReference>
<evidence type="ECO:0000256" key="1">
    <source>
        <dbReference type="ARBA" id="ARBA00004196"/>
    </source>
</evidence>
<evidence type="ECO:0000256" key="4">
    <source>
        <dbReference type="SAM" id="Coils"/>
    </source>
</evidence>
<feature type="domain" description="SLH" evidence="7">
    <location>
        <begin position="915"/>
        <end position="974"/>
    </location>
</feature>
<dbReference type="EMBL" id="JBBMFT010000001">
    <property type="protein sequence ID" value="MEQ2455141.1"/>
    <property type="molecule type" value="Genomic_DNA"/>
</dbReference>
<dbReference type="Proteomes" id="UP001440599">
    <property type="component" value="Unassembled WGS sequence"/>
</dbReference>
<dbReference type="PANTHER" id="PTHR47566:SF1">
    <property type="entry name" value="PROTEIN NUD1"/>
    <property type="match status" value="1"/>
</dbReference>
<organism evidence="8 9">
    <name type="scientific">Flavonifractor hominis</name>
    <dbReference type="NCBI Taxonomy" id="3133178"/>
    <lineage>
        <taxon>Bacteria</taxon>
        <taxon>Bacillati</taxon>
        <taxon>Bacillota</taxon>
        <taxon>Clostridia</taxon>
        <taxon>Eubacteriales</taxon>
        <taxon>Oscillospiraceae</taxon>
        <taxon>Flavonifractor</taxon>
    </lineage>
</organism>
<keyword evidence="4" id="KW-0175">Coiled coil</keyword>
<proteinExistence type="predicted"/>
<dbReference type="InterPro" id="IPR001119">
    <property type="entry name" value="SLH_dom"/>
</dbReference>
<dbReference type="InterPro" id="IPR013378">
    <property type="entry name" value="InlB-like_B-rpt"/>
</dbReference>
<dbReference type="Pfam" id="PF09479">
    <property type="entry name" value="Flg_new"/>
    <property type="match status" value="2"/>
</dbReference>
<keyword evidence="9" id="KW-1185">Reference proteome</keyword>
<dbReference type="PROSITE" id="PS51272">
    <property type="entry name" value="SLH"/>
    <property type="match status" value="3"/>
</dbReference>
<dbReference type="SUPFAM" id="SSF52058">
    <property type="entry name" value="L domain-like"/>
    <property type="match status" value="1"/>
</dbReference>
<keyword evidence="6" id="KW-0732">Signal</keyword>
<reference evidence="8 9" key="1">
    <citation type="submission" date="2024-03" db="EMBL/GenBank/DDBJ databases">
        <title>Human intestinal bacterial collection.</title>
        <authorList>
            <person name="Pauvert C."/>
            <person name="Hitch T.C.A."/>
            <person name="Clavel T."/>
        </authorList>
    </citation>
    <scope>NUCLEOTIDE SEQUENCE [LARGE SCALE GENOMIC DNA]</scope>
    <source>
        <strain evidence="8 9">CLA-AP-H34</strain>
    </source>
</reference>
<evidence type="ECO:0000313" key="8">
    <source>
        <dbReference type="EMBL" id="MEQ2455141.1"/>
    </source>
</evidence>
<feature type="domain" description="SLH" evidence="7">
    <location>
        <begin position="1041"/>
        <end position="1101"/>
    </location>
</feature>
<gene>
    <name evidence="8" type="ORF">WMO45_01285</name>
</gene>
<comment type="caution">
    <text evidence="8">The sequence shown here is derived from an EMBL/GenBank/DDBJ whole genome shotgun (WGS) entry which is preliminary data.</text>
</comment>
<sequence>MKPKFRTIPVALTSLALIGQLCIPSAALERIQPEPPQGDVTITSVFPDREFQAWLLDSKNINGFGADGILTEEERQNITELNLSGLGLTSLTGLSAFPNLETLNCSNNNLTELDLSGNPSLTRLYCSYNQLAQLDLSKNSELMYLSCSYNRMKQLDLTGHDKLIALNCEMNQLTSLNLSGCTQLLSLYCRNNLLTELDLTDNSKLEFIETFSNSLTSIDVRHLQQLRFLHIDHNKLTELDMSQNTNLEGGGFVARNNFVEKIFLPTQPGLTIYLDDYGEQDPINGYDQVAWYLDPSFTEPAPETMEAQGQTLYSQRIPNRYTIYFSANGGTGSMPGISATWDSPVQLPTNTFRRYGYTFVQWSSLPNEDYLTHQDEEEVSNLAGKTTDGDRITLYARWAPNRYTIQLDPNGGEGEVKTIEATYTQYLNLPANDFTKDGKEFAGWATTQNGYVRYLDQAQVQGLTAQADGVVTLYAVWKTPISELQKPYLEELETAFGGYESSEYTTQDWNALADAYAEAAKNIRAAENTSSMSSAMNAGIEAMKEIPKIQQRVGDVTSAWESSNAQALSFLHTKDLSEANAQQANDAATTALKTLEQEQLGAFCPLENPEDKSLVVGQASVELQSVSDELMNLQQAAHWLAALDGLSTRTMTEVQEEHLSDYQNAISHYNTLESSITDYISPSVLQGLQERYELAGQKKSDILALQNAYDALDKEEYSATGRDSLKQELNKGLAAVRSAASVDQAEQARKTALERINQVPKADQEPTTPPSGGDGGSTGGGSTGGGSTGGGSTGGGSTGGGSTGGGSTGGGSTGGGGTISPEIPSNNTTSTIKDETTGAYATVTTTKDGHVSADVTVPDGISHTVIRIPYSGSAGTVAVQVMEDGTKRTVLNSFYQAGMFTVRLEQSAHIELVDASKQFSDVMAEDWYSDSVQFVASRELFSGIGKNTFAPDMPMDRAMLVTVLYRMEGCPVVSQGSHFQDVPDDIWYSQATIWAAEQGIVSGTGTGVFTPDAPITRESLAVMLYRSVGSPAPTAEEQEALTRFQDGAQISAWAQDAMAWAVAHGILNGDTQGNLMPNGNSTRAEVATMLTRFITWNTTTN</sequence>
<dbReference type="PROSITE" id="PS51450">
    <property type="entry name" value="LRR"/>
    <property type="match status" value="1"/>
</dbReference>
<feature type="compositionally biased region" description="Gly residues" evidence="5">
    <location>
        <begin position="772"/>
        <end position="818"/>
    </location>
</feature>